<feature type="signal peptide" evidence="1">
    <location>
        <begin position="1"/>
        <end position="19"/>
    </location>
</feature>
<keyword evidence="2" id="KW-0645">Protease</keyword>
<accession>A0A934VJ81</accession>
<dbReference type="GO" id="GO:0030246">
    <property type="term" value="F:carbohydrate binding"/>
    <property type="evidence" value="ECO:0007669"/>
    <property type="project" value="InterPro"/>
</dbReference>
<dbReference type="Pfam" id="PF13620">
    <property type="entry name" value="CarboxypepD_reg"/>
    <property type="match status" value="1"/>
</dbReference>
<dbReference type="GO" id="GO:0004180">
    <property type="term" value="F:carboxypeptidase activity"/>
    <property type="evidence" value="ECO:0007669"/>
    <property type="project" value="UniProtKB-KW"/>
</dbReference>
<evidence type="ECO:0000313" key="3">
    <source>
        <dbReference type="Proteomes" id="UP000617628"/>
    </source>
</evidence>
<dbReference type="InterPro" id="IPR013784">
    <property type="entry name" value="Carb-bd-like_fold"/>
</dbReference>
<dbReference type="Gene3D" id="3.40.50.1820">
    <property type="entry name" value="alpha/beta hydrolase"/>
    <property type="match status" value="1"/>
</dbReference>
<dbReference type="Proteomes" id="UP000617628">
    <property type="component" value="Unassembled WGS sequence"/>
</dbReference>
<comment type="caution">
    <text evidence="2">The sequence shown here is derived from an EMBL/GenBank/DDBJ whole genome shotgun (WGS) entry which is preliminary data.</text>
</comment>
<name>A0A934VJ81_9BACT</name>
<dbReference type="EMBL" id="JAENIL010000001">
    <property type="protein sequence ID" value="MBK1875331.1"/>
    <property type="molecule type" value="Genomic_DNA"/>
</dbReference>
<dbReference type="RefSeq" id="WP_200353546.1">
    <property type="nucleotide sequence ID" value="NZ_JAENIL010000001.1"/>
</dbReference>
<protein>
    <submittedName>
        <fullName evidence="2">Carboxypeptidase regulatory-like domain-containing protein</fullName>
    </submittedName>
</protein>
<proteinExistence type="predicted"/>
<dbReference type="InterPro" id="IPR029058">
    <property type="entry name" value="AB_hydrolase_fold"/>
</dbReference>
<reference evidence="2" key="1">
    <citation type="submission" date="2021-01" db="EMBL/GenBank/DDBJ databases">
        <title>Modified the classification status of verrucomicrobia.</title>
        <authorList>
            <person name="Feng X."/>
        </authorList>
    </citation>
    <scope>NUCLEOTIDE SEQUENCE</scope>
    <source>
        <strain evidence="2">KCTC 13126</strain>
    </source>
</reference>
<gene>
    <name evidence="2" type="ORF">JIN87_00555</name>
</gene>
<dbReference type="SUPFAM" id="SSF53474">
    <property type="entry name" value="alpha/beta-Hydrolases"/>
    <property type="match status" value="1"/>
</dbReference>
<dbReference type="Gene3D" id="2.60.40.1120">
    <property type="entry name" value="Carboxypeptidase-like, regulatory domain"/>
    <property type="match status" value="1"/>
</dbReference>
<evidence type="ECO:0000256" key="1">
    <source>
        <dbReference type="SAM" id="SignalP"/>
    </source>
</evidence>
<keyword evidence="2" id="KW-0378">Hydrolase</keyword>
<keyword evidence="1" id="KW-0732">Signal</keyword>
<keyword evidence="3" id="KW-1185">Reference proteome</keyword>
<organism evidence="2 3">
    <name type="scientific">Pelagicoccus mobilis</name>
    <dbReference type="NCBI Taxonomy" id="415221"/>
    <lineage>
        <taxon>Bacteria</taxon>
        <taxon>Pseudomonadati</taxon>
        <taxon>Verrucomicrobiota</taxon>
        <taxon>Opitutia</taxon>
        <taxon>Puniceicoccales</taxon>
        <taxon>Pelagicoccaceae</taxon>
        <taxon>Pelagicoccus</taxon>
    </lineage>
</organism>
<sequence>MKLASASLLFVLFNLSLWSTPTDLSLDISSASIELSATEITPSPSPEELLAVAITDKRNLFPSVKIPLALEQQDLSRHHYLDTTIVNTGDAPLKITFWAVGEVTWDPAAGTVELAPGESKVCSVDLWQSWPGGLMSKCDPSKITHIQFTVDRPKAFGSYTIGRITLRGQPPSERPDFSAANRLSVPPMIDSAPAPGKRVRQKLPSFENTSIYHSLYLPNDWQPGKRYPIIVEYAGNRWLTSKVYSPGTPEGSRMGYGMSEGDGYIWVNAPYVNADLKTQALNGWGDADATADYAVELVKMLCEDFGGDHSSVIITGFSRGAVAAGFIGLRNKQISDVWLGFHACQHYDGDGIGGADYDSALSIRGPRKAGRATFHTDNTQHQELHKLFERLQFPVTFADSKLRAHTDTMFLEDRPSTLLLRQWLADTIANKPGTASISGRVSKKNGKPLPNVRIQSGDTHFTYTDKNGDYLLEGLVTGKRNVSATLKNWTANQTIVLESNGTTGLNFKI</sequence>
<feature type="chain" id="PRO_5037771814" evidence="1">
    <location>
        <begin position="20"/>
        <end position="509"/>
    </location>
</feature>
<keyword evidence="2" id="KW-0121">Carboxypeptidase</keyword>
<evidence type="ECO:0000313" key="2">
    <source>
        <dbReference type="EMBL" id="MBK1875331.1"/>
    </source>
</evidence>
<dbReference type="AlphaFoldDB" id="A0A934VJ81"/>
<dbReference type="SUPFAM" id="SSF49452">
    <property type="entry name" value="Starch-binding domain-like"/>
    <property type="match status" value="1"/>
</dbReference>